<proteinExistence type="predicted"/>
<comment type="caution">
    <text evidence="2">The sequence shown here is derived from an EMBL/GenBank/DDBJ whole genome shotgun (WGS) entry which is preliminary data.</text>
</comment>
<organism evidence="2 3">
    <name type="scientific">Vitis vinifera</name>
    <name type="common">Grape</name>
    <dbReference type="NCBI Taxonomy" id="29760"/>
    <lineage>
        <taxon>Eukaryota</taxon>
        <taxon>Viridiplantae</taxon>
        <taxon>Streptophyta</taxon>
        <taxon>Embryophyta</taxon>
        <taxon>Tracheophyta</taxon>
        <taxon>Spermatophyta</taxon>
        <taxon>Magnoliopsida</taxon>
        <taxon>eudicotyledons</taxon>
        <taxon>Gunneridae</taxon>
        <taxon>Pentapetalae</taxon>
        <taxon>rosids</taxon>
        <taxon>Vitales</taxon>
        <taxon>Vitaceae</taxon>
        <taxon>Viteae</taxon>
        <taxon>Vitis</taxon>
    </lineage>
</organism>
<accession>A0A438E5V0</accession>
<evidence type="ECO:0000313" key="2">
    <source>
        <dbReference type="EMBL" id="RVW43155.1"/>
    </source>
</evidence>
<feature type="compositionally biased region" description="Low complexity" evidence="1">
    <location>
        <begin position="75"/>
        <end position="86"/>
    </location>
</feature>
<name>A0A438E5V0_VITVI</name>
<dbReference type="Proteomes" id="UP000288805">
    <property type="component" value="Unassembled WGS sequence"/>
</dbReference>
<sequence length="97" mass="10436">MRGGHMVRFHGLVVRTLDSESSNPSSNLGGTFIFLITTTTTIFAILPPHSATNPWWCGPLSTIIRFPPSKLRPLSSSSSSTSVSVVEEGEVGEAPFF</sequence>
<feature type="region of interest" description="Disordered" evidence="1">
    <location>
        <begin position="74"/>
        <end position="97"/>
    </location>
</feature>
<evidence type="ECO:0000256" key="1">
    <source>
        <dbReference type="SAM" id="MobiDB-lite"/>
    </source>
</evidence>
<reference evidence="2 3" key="1">
    <citation type="journal article" date="2018" name="PLoS Genet.">
        <title>Population sequencing reveals clonal diversity and ancestral inbreeding in the grapevine cultivar Chardonnay.</title>
        <authorList>
            <person name="Roach M.J."/>
            <person name="Johnson D.L."/>
            <person name="Bohlmann J."/>
            <person name="van Vuuren H.J."/>
            <person name="Jones S.J."/>
            <person name="Pretorius I.S."/>
            <person name="Schmidt S.A."/>
            <person name="Borneman A.R."/>
        </authorList>
    </citation>
    <scope>NUCLEOTIDE SEQUENCE [LARGE SCALE GENOMIC DNA]</scope>
    <source>
        <strain evidence="3">cv. Chardonnay</strain>
        <tissue evidence="2">Leaf</tissue>
    </source>
</reference>
<dbReference type="EMBL" id="QGNW01001385">
    <property type="protein sequence ID" value="RVW43155.1"/>
    <property type="molecule type" value="Genomic_DNA"/>
</dbReference>
<evidence type="ECO:0000313" key="3">
    <source>
        <dbReference type="Proteomes" id="UP000288805"/>
    </source>
</evidence>
<dbReference type="AlphaFoldDB" id="A0A438E5V0"/>
<gene>
    <name evidence="2" type="ORF">CK203_078738</name>
</gene>
<protein>
    <submittedName>
        <fullName evidence="2">Uncharacterized protein</fullName>
    </submittedName>
</protein>